<evidence type="ECO:0000313" key="2">
    <source>
        <dbReference type="Proteomes" id="UP000231279"/>
    </source>
</evidence>
<dbReference type="STRING" id="429701.A0A2G9G441"/>
<comment type="caution">
    <text evidence="1">The sequence shown here is derived from an EMBL/GenBank/DDBJ whole genome shotgun (WGS) entry which is preliminary data.</text>
</comment>
<gene>
    <name evidence="1" type="ORF">CDL12_27410</name>
</gene>
<dbReference type="Gene3D" id="3.80.10.10">
    <property type="entry name" value="Ribonuclease Inhibitor"/>
    <property type="match status" value="1"/>
</dbReference>
<sequence length="228" mass="25881">MQELKHLEIVGSNLQDPCGVALLPNLLSLSNISVNSCTKEILERLPELKKLGVRIELSPDAAEPMRCFDNLFVLKKLESLKCAIVNPHLSRSQIVAPPASVLTFPSSLSKLSLTGFGYSWERIRVIAKLRNLEVLKLRCYAFRGPEWVIHEKEFENLKFLLLEDTDLVFWKVEGDIFPFLTKLCIRHCYKLKGVPFLKSAVIKLVDCPSVNVSRLQEEEVCILVSSSW</sequence>
<dbReference type="Proteomes" id="UP000231279">
    <property type="component" value="Unassembled WGS sequence"/>
</dbReference>
<evidence type="ECO:0008006" key="3">
    <source>
        <dbReference type="Google" id="ProtNLM"/>
    </source>
</evidence>
<protein>
    <recommendedName>
        <fullName evidence="3">Leucine-rich repeat (LRR) protein associated with apoptosis in muscle tissue</fullName>
    </recommendedName>
</protein>
<dbReference type="AlphaFoldDB" id="A0A2G9G441"/>
<dbReference type="PANTHER" id="PTHR15140">
    <property type="entry name" value="TUBULIN-SPECIFIC CHAPERONE E"/>
    <property type="match status" value="1"/>
</dbReference>
<organism evidence="1 2">
    <name type="scientific">Handroanthus impetiginosus</name>
    <dbReference type="NCBI Taxonomy" id="429701"/>
    <lineage>
        <taxon>Eukaryota</taxon>
        <taxon>Viridiplantae</taxon>
        <taxon>Streptophyta</taxon>
        <taxon>Embryophyta</taxon>
        <taxon>Tracheophyta</taxon>
        <taxon>Spermatophyta</taxon>
        <taxon>Magnoliopsida</taxon>
        <taxon>eudicotyledons</taxon>
        <taxon>Gunneridae</taxon>
        <taxon>Pentapetalae</taxon>
        <taxon>asterids</taxon>
        <taxon>lamiids</taxon>
        <taxon>Lamiales</taxon>
        <taxon>Bignoniaceae</taxon>
        <taxon>Crescentiina</taxon>
        <taxon>Tabebuia alliance</taxon>
        <taxon>Handroanthus</taxon>
    </lineage>
</organism>
<dbReference type="PANTHER" id="PTHR15140:SF33">
    <property type="entry name" value="LATE BLIGHT RESISTANCE PROTEIN HOMOLOG R1A-3 ISOFORM X1"/>
    <property type="match status" value="1"/>
</dbReference>
<dbReference type="EMBL" id="NKXS01007179">
    <property type="protein sequence ID" value="PIN00087.1"/>
    <property type="molecule type" value="Genomic_DNA"/>
</dbReference>
<dbReference type="InterPro" id="IPR032675">
    <property type="entry name" value="LRR_dom_sf"/>
</dbReference>
<evidence type="ECO:0000313" key="1">
    <source>
        <dbReference type="EMBL" id="PIN00087.1"/>
    </source>
</evidence>
<reference evidence="2" key="1">
    <citation type="journal article" date="2018" name="Gigascience">
        <title>Genome assembly of the Pink Ipe (Handroanthus impetiginosus, Bignoniaceae), a highly valued, ecologically keystone Neotropical timber forest tree.</title>
        <authorList>
            <person name="Silva-Junior O.B."/>
            <person name="Grattapaglia D."/>
            <person name="Novaes E."/>
            <person name="Collevatti R.G."/>
        </authorList>
    </citation>
    <scope>NUCLEOTIDE SEQUENCE [LARGE SCALE GENOMIC DNA]</scope>
    <source>
        <strain evidence="2">cv. UFG-1</strain>
    </source>
</reference>
<dbReference type="SUPFAM" id="SSF52058">
    <property type="entry name" value="L domain-like"/>
    <property type="match status" value="1"/>
</dbReference>
<proteinExistence type="predicted"/>
<accession>A0A2G9G441</accession>
<dbReference type="OrthoDB" id="912689at2759"/>
<name>A0A2G9G441_9LAMI</name>
<keyword evidence="2" id="KW-1185">Reference proteome</keyword>